<dbReference type="EMBL" id="GBRH01188410">
    <property type="protein sequence ID" value="JAE09486.1"/>
    <property type="molecule type" value="Transcribed_RNA"/>
</dbReference>
<dbReference type="AlphaFoldDB" id="A0A0A9FH75"/>
<sequence length="33" mass="3329">MCIEAFSSCNLLIIAIASLAATAEALRSASSSL</sequence>
<reference evidence="1" key="2">
    <citation type="journal article" date="2015" name="Data Brief">
        <title>Shoot transcriptome of the giant reed, Arundo donax.</title>
        <authorList>
            <person name="Barrero R.A."/>
            <person name="Guerrero F.D."/>
            <person name="Moolhuijzen P."/>
            <person name="Goolsby J.A."/>
            <person name="Tidwell J."/>
            <person name="Bellgard S.E."/>
            <person name="Bellgard M.I."/>
        </authorList>
    </citation>
    <scope>NUCLEOTIDE SEQUENCE</scope>
    <source>
        <tissue evidence="1">Shoot tissue taken approximately 20 cm above the soil surface</tissue>
    </source>
</reference>
<organism evidence="1">
    <name type="scientific">Arundo donax</name>
    <name type="common">Giant reed</name>
    <name type="synonym">Donax arundinaceus</name>
    <dbReference type="NCBI Taxonomy" id="35708"/>
    <lineage>
        <taxon>Eukaryota</taxon>
        <taxon>Viridiplantae</taxon>
        <taxon>Streptophyta</taxon>
        <taxon>Embryophyta</taxon>
        <taxon>Tracheophyta</taxon>
        <taxon>Spermatophyta</taxon>
        <taxon>Magnoliopsida</taxon>
        <taxon>Liliopsida</taxon>
        <taxon>Poales</taxon>
        <taxon>Poaceae</taxon>
        <taxon>PACMAD clade</taxon>
        <taxon>Arundinoideae</taxon>
        <taxon>Arundineae</taxon>
        <taxon>Arundo</taxon>
    </lineage>
</organism>
<name>A0A0A9FH75_ARUDO</name>
<proteinExistence type="predicted"/>
<accession>A0A0A9FH75</accession>
<reference evidence="1" key="1">
    <citation type="submission" date="2014-09" db="EMBL/GenBank/DDBJ databases">
        <authorList>
            <person name="Magalhaes I.L.F."/>
            <person name="Oliveira U."/>
            <person name="Santos F.R."/>
            <person name="Vidigal T.H.D.A."/>
            <person name="Brescovit A.D."/>
            <person name="Santos A.J."/>
        </authorList>
    </citation>
    <scope>NUCLEOTIDE SEQUENCE</scope>
    <source>
        <tissue evidence="1">Shoot tissue taken approximately 20 cm above the soil surface</tissue>
    </source>
</reference>
<protein>
    <submittedName>
        <fullName evidence="1">Uncharacterized protein</fullName>
    </submittedName>
</protein>
<evidence type="ECO:0000313" key="1">
    <source>
        <dbReference type="EMBL" id="JAE09486.1"/>
    </source>
</evidence>